<reference evidence="2 3" key="1">
    <citation type="submission" date="2019-02" db="EMBL/GenBank/DDBJ databases">
        <title>Deep-cultivation of Planctomycetes and their phenomic and genomic characterization uncovers novel biology.</title>
        <authorList>
            <person name="Wiegand S."/>
            <person name="Jogler M."/>
            <person name="Boedeker C."/>
            <person name="Pinto D."/>
            <person name="Vollmers J."/>
            <person name="Rivas-Marin E."/>
            <person name="Kohn T."/>
            <person name="Peeters S.H."/>
            <person name="Heuer A."/>
            <person name="Rast P."/>
            <person name="Oberbeckmann S."/>
            <person name="Bunk B."/>
            <person name="Jeske O."/>
            <person name="Meyerdierks A."/>
            <person name="Storesund J.E."/>
            <person name="Kallscheuer N."/>
            <person name="Luecker S."/>
            <person name="Lage O.M."/>
            <person name="Pohl T."/>
            <person name="Merkel B.J."/>
            <person name="Hornburger P."/>
            <person name="Mueller R.-W."/>
            <person name="Bruemmer F."/>
            <person name="Labrenz M."/>
            <person name="Spormann A.M."/>
            <person name="Op den Camp H."/>
            <person name="Overmann J."/>
            <person name="Amann R."/>
            <person name="Jetten M.S.M."/>
            <person name="Mascher T."/>
            <person name="Medema M.H."/>
            <person name="Devos D.P."/>
            <person name="Kaster A.-K."/>
            <person name="Ovreas L."/>
            <person name="Rohde M."/>
            <person name="Galperin M.Y."/>
            <person name="Jogler C."/>
        </authorList>
    </citation>
    <scope>NUCLEOTIDE SEQUENCE [LARGE SCALE GENOMIC DNA]</scope>
    <source>
        <strain evidence="2 3">Pan44</strain>
    </source>
</reference>
<dbReference type="InParanoid" id="A0A517S9K0"/>
<evidence type="ECO:0000313" key="3">
    <source>
        <dbReference type="Proteomes" id="UP000315700"/>
    </source>
</evidence>
<dbReference type="PANTHER" id="PTHR46211">
    <property type="entry name" value="GLYCEROPHOSPHORYL DIESTER PHOSPHODIESTERASE"/>
    <property type="match status" value="1"/>
</dbReference>
<dbReference type="GO" id="GO:0008889">
    <property type="term" value="F:glycerophosphodiester phosphodiesterase activity"/>
    <property type="evidence" value="ECO:0007669"/>
    <property type="project" value="UniProtKB-EC"/>
</dbReference>
<proteinExistence type="predicted"/>
<evidence type="ECO:0000313" key="2">
    <source>
        <dbReference type="EMBL" id="QDT52807.1"/>
    </source>
</evidence>
<sequence>MITTAPALLVLCAALSASPPEIVAHRGESADAPENTMAAFRLAWERKVPAIELDVHLSKDGKLVVIHDKDTKRTANVKKVIKESTWDELKDIDVGAWKDAKYKGEKLCILEDALATIPKGARCFIEIKVGAEATPALVKAVKGSGKSNAQLCVISFQADAVEASKKALPDIPAYYLASFKQDKETKQWTPTIEEVIATAKEIKADGVDLSYKGPIDEALVKKVRDAGLGLYFWTVDEEGPARQLVELGADGITTNKGEWLGKILSQPAGK</sequence>
<dbReference type="EMBL" id="CP036271">
    <property type="protein sequence ID" value="QDT52807.1"/>
    <property type="molecule type" value="Genomic_DNA"/>
</dbReference>
<feature type="domain" description="GP-PDE" evidence="1">
    <location>
        <begin position="20"/>
        <end position="264"/>
    </location>
</feature>
<dbReference type="GO" id="GO:0006629">
    <property type="term" value="P:lipid metabolic process"/>
    <property type="evidence" value="ECO:0007669"/>
    <property type="project" value="InterPro"/>
</dbReference>
<dbReference type="PROSITE" id="PS51704">
    <property type="entry name" value="GP_PDE"/>
    <property type="match status" value="1"/>
</dbReference>
<dbReference type="InterPro" id="IPR017946">
    <property type="entry name" value="PLC-like_Pdiesterase_TIM-brl"/>
</dbReference>
<dbReference type="CDD" id="cd08582">
    <property type="entry name" value="GDPD_like_2"/>
    <property type="match status" value="1"/>
</dbReference>
<gene>
    <name evidence="2" type="primary">ugpQ_1</name>
    <name evidence="2" type="ORF">Pan44_08200</name>
</gene>
<keyword evidence="3" id="KW-1185">Reference proteome</keyword>
<keyword evidence="2" id="KW-0378">Hydrolase</keyword>
<dbReference type="OrthoDB" id="238714at2"/>
<dbReference type="InterPro" id="IPR030395">
    <property type="entry name" value="GP_PDE_dom"/>
</dbReference>
<dbReference type="Gene3D" id="3.20.20.190">
    <property type="entry name" value="Phosphatidylinositol (PI) phosphodiesterase"/>
    <property type="match status" value="1"/>
</dbReference>
<evidence type="ECO:0000259" key="1">
    <source>
        <dbReference type="PROSITE" id="PS51704"/>
    </source>
</evidence>
<dbReference type="EC" id="3.1.4.46" evidence="2"/>
<dbReference type="PANTHER" id="PTHR46211:SF1">
    <property type="entry name" value="GLYCEROPHOSPHODIESTER PHOSPHODIESTERASE, CYTOPLASMIC"/>
    <property type="match status" value="1"/>
</dbReference>
<dbReference type="RefSeq" id="WP_145027472.1">
    <property type="nucleotide sequence ID" value="NZ_CP036271.1"/>
</dbReference>
<dbReference type="Proteomes" id="UP000315700">
    <property type="component" value="Chromosome"/>
</dbReference>
<dbReference type="AlphaFoldDB" id="A0A517S9K0"/>
<dbReference type="Pfam" id="PF03009">
    <property type="entry name" value="GDPD"/>
    <property type="match status" value="1"/>
</dbReference>
<dbReference type="SUPFAM" id="SSF51695">
    <property type="entry name" value="PLC-like phosphodiesterases"/>
    <property type="match status" value="1"/>
</dbReference>
<name>A0A517S9K0_9PLAN</name>
<dbReference type="KEGG" id="ccos:Pan44_08200"/>
<protein>
    <submittedName>
        <fullName evidence="2">Glycerophosphoryl diester phosphodiesterase</fullName>
        <ecNumber evidence="2">3.1.4.46</ecNumber>
    </submittedName>
</protein>
<organism evidence="2 3">
    <name type="scientific">Caulifigura coniformis</name>
    <dbReference type="NCBI Taxonomy" id="2527983"/>
    <lineage>
        <taxon>Bacteria</taxon>
        <taxon>Pseudomonadati</taxon>
        <taxon>Planctomycetota</taxon>
        <taxon>Planctomycetia</taxon>
        <taxon>Planctomycetales</taxon>
        <taxon>Planctomycetaceae</taxon>
        <taxon>Caulifigura</taxon>
    </lineage>
</organism>
<accession>A0A517S9K0</accession>
<dbReference type="FunCoup" id="A0A517S9K0">
    <property type="interactions" value="105"/>
</dbReference>